<dbReference type="PANTHER" id="PTHR33204">
    <property type="entry name" value="TRANSCRIPTIONAL REGULATOR, MARR FAMILY"/>
    <property type="match status" value="1"/>
</dbReference>
<sequence length="166" mass="18644">MRPTALDWSAENCTVARAMAVLGERWTLVVLREVFNGIRRFEDMREHSGMPRQVLTNRLNMLVEQGVLRRVPYREPGERERHEYRLTEKGFDLYPVLVAVREWGDRYLADPAGPPVDMVHRDCGSAVHVSLACADGHEVGSPREVVTRPGAGAIRRGRTPTAAEAA</sequence>
<dbReference type="EMBL" id="JBHTAC010000013">
    <property type="protein sequence ID" value="MFC7243901.1"/>
    <property type="molecule type" value="Genomic_DNA"/>
</dbReference>
<dbReference type="Pfam" id="PF01638">
    <property type="entry name" value="HxlR"/>
    <property type="match status" value="1"/>
</dbReference>
<dbReference type="InterPro" id="IPR036390">
    <property type="entry name" value="WH_DNA-bd_sf"/>
</dbReference>
<evidence type="ECO:0000313" key="5">
    <source>
        <dbReference type="EMBL" id="MFC7243901.1"/>
    </source>
</evidence>
<dbReference type="RefSeq" id="WP_376807005.1">
    <property type="nucleotide sequence ID" value="NZ_JBHTAC010000013.1"/>
</dbReference>
<dbReference type="PANTHER" id="PTHR33204:SF36">
    <property type="entry name" value="TRANSCRIPTIONAL REGULATORY PROTEIN"/>
    <property type="match status" value="1"/>
</dbReference>
<gene>
    <name evidence="5" type="ORF">ACFQO7_15635</name>
</gene>
<keyword evidence="3" id="KW-0804">Transcription</keyword>
<dbReference type="SUPFAM" id="SSF46785">
    <property type="entry name" value="Winged helix' DNA-binding domain"/>
    <property type="match status" value="1"/>
</dbReference>
<dbReference type="InterPro" id="IPR036388">
    <property type="entry name" value="WH-like_DNA-bd_sf"/>
</dbReference>
<name>A0ABW2GV63_9ACTN</name>
<feature type="domain" description="HTH hxlR-type" evidence="4">
    <location>
        <begin position="13"/>
        <end position="112"/>
    </location>
</feature>
<dbReference type="Gene3D" id="1.10.10.10">
    <property type="entry name" value="Winged helix-like DNA-binding domain superfamily/Winged helix DNA-binding domain"/>
    <property type="match status" value="1"/>
</dbReference>
<evidence type="ECO:0000256" key="2">
    <source>
        <dbReference type="ARBA" id="ARBA00023125"/>
    </source>
</evidence>
<evidence type="ECO:0000256" key="1">
    <source>
        <dbReference type="ARBA" id="ARBA00023015"/>
    </source>
</evidence>
<keyword evidence="2" id="KW-0238">DNA-binding</keyword>
<evidence type="ECO:0000313" key="6">
    <source>
        <dbReference type="Proteomes" id="UP001596392"/>
    </source>
</evidence>
<keyword evidence="1" id="KW-0805">Transcription regulation</keyword>
<protein>
    <submittedName>
        <fullName evidence="5">Winged helix-turn-helix transcriptional regulator</fullName>
    </submittedName>
</protein>
<dbReference type="PROSITE" id="PS51118">
    <property type="entry name" value="HTH_HXLR"/>
    <property type="match status" value="1"/>
</dbReference>
<evidence type="ECO:0000259" key="4">
    <source>
        <dbReference type="PROSITE" id="PS51118"/>
    </source>
</evidence>
<reference evidence="6" key="1">
    <citation type="journal article" date="2019" name="Int. J. Syst. Evol. Microbiol.">
        <title>The Global Catalogue of Microorganisms (GCM) 10K type strain sequencing project: providing services to taxonomists for standard genome sequencing and annotation.</title>
        <authorList>
            <consortium name="The Broad Institute Genomics Platform"/>
            <consortium name="The Broad Institute Genome Sequencing Center for Infectious Disease"/>
            <person name="Wu L."/>
            <person name="Ma J."/>
        </authorList>
    </citation>
    <scope>NUCLEOTIDE SEQUENCE [LARGE SCALE GENOMIC DNA]</scope>
    <source>
        <strain evidence="6">CGMCC 1.9106</strain>
    </source>
</reference>
<keyword evidence="6" id="KW-1185">Reference proteome</keyword>
<organism evidence="5 6">
    <name type="scientific">Catellatospora aurea</name>
    <dbReference type="NCBI Taxonomy" id="1337874"/>
    <lineage>
        <taxon>Bacteria</taxon>
        <taxon>Bacillati</taxon>
        <taxon>Actinomycetota</taxon>
        <taxon>Actinomycetes</taxon>
        <taxon>Micromonosporales</taxon>
        <taxon>Micromonosporaceae</taxon>
        <taxon>Catellatospora</taxon>
    </lineage>
</organism>
<dbReference type="Proteomes" id="UP001596392">
    <property type="component" value="Unassembled WGS sequence"/>
</dbReference>
<accession>A0ABW2GV63</accession>
<dbReference type="InterPro" id="IPR002577">
    <property type="entry name" value="HTH_HxlR"/>
</dbReference>
<comment type="caution">
    <text evidence="5">The sequence shown here is derived from an EMBL/GenBank/DDBJ whole genome shotgun (WGS) entry which is preliminary data.</text>
</comment>
<proteinExistence type="predicted"/>
<evidence type="ECO:0000256" key="3">
    <source>
        <dbReference type="ARBA" id="ARBA00023163"/>
    </source>
</evidence>